<dbReference type="PANTHER" id="PTHR30185:SF18">
    <property type="entry name" value="TRANSCRIPTIONAL REGULATOR MTLR"/>
    <property type="match status" value="1"/>
</dbReference>
<dbReference type="InterPro" id="IPR013196">
    <property type="entry name" value="HTH_11"/>
</dbReference>
<dbReference type="SUPFAM" id="SSF52794">
    <property type="entry name" value="PTS system IIB component-like"/>
    <property type="match status" value="1"/>
</dbReference>
<accession>A0A0J1I947</accession>
<dbReference type="InterPro" id="IPR036634">
    <property type="entry name" value="PRD_sf"/>
</dbReference>
<dbReference type="Gene3D" id="3.40.930.10">
    <property type="entry name" value="Mannitol-specific EII, Chain A"/>
    <property type="match status" value="1"/>
</dbReference>
<evidence type="ECO:0000256" key="5">
    <source>
        <dbReference type="ARBA" id="ARBA00023163"/>
    </source>
</evidence>
<keyword evidence="2" id="KW-0677">Repeat</keyword>
<dbReference type="InterPro" id="IPR018060">
    <property type="entry name" value="HTH_AraC"/>
</dbReference>
<keyword evidence="7" id="KW-1185">Reference proteome</keyword>
<evidence type="ECO:0000256" key="4">
    <source>
        <dbReference type="ARBA" id="ARBA00023159"/>
    </source>
</evidence>
<dbReference type="PANTHER" id="PTHR30185">
    <property type="entry name" value="CRYPTIC BETA-GLUCOSIDE BGL OPERON ANTITERMINATOR"/>
    <property type="match status" value="1"/>
</dbReference>
<dbReference type="PROSITE" id="PS51372">
    <property type="entry name" value="PRD_2"/>
    <property type="match status" value="2"/>
</dbReference>
<organism evidence="6 7">
    <name type="scientific">Niallia circulans</name>
    <name type="common">Bacillus circulans</name>
    <dbReference type="NCBI Taxonomy" id="1397"/>
    <lineage>
        <taxon>Bacteria</taxon>
        <taxon>Bacillati</taxon>
        <taxon>Bacillota</taxon>
        <taxon>Bacilli</taxon>
        <taxon>Bacillales</taxon>
        <taxon>Bacillaceae</taxon>
        <taxon>Niallia</taxon>
    </lineage>
</organism>
<evidence type="ECO:0000313" key="6">
    <source>
        <dbReference type="EMBL" id="KLV22494.1"/>
    </source>
</evidence>
<dbReference type="CDD" id="cd05568">
    <property type="entry name" value="PTS_IIB_bgl_like"/>
    <property type="match status" value="1"/>
</dbReference>
<dbReference type="GO" id="GO:0043565">
    <property type="term" value="F:sequence-specific DNA binding"/>
    <property type="evidence" value="ECO:0007669"/>
    <property type="project" value="InterPro"/>
</dbReference>
<dbReference type="GO" id="GO:0008982">
    <property type="term" value="F:protein-N(PI)-phosphohistidine-sugar phosphotransferase activity"/>
    <property type="evidence" value="ECO:0007669"/>
    <property type="project" value="InterPro"/>
</dbReference>
<dbReference type="Gene3D" id="3.40.50.2300">
    <property type="match status" value="1"/>
</dbReference>
<dbReference type="Proteomes" id="UP000036045">
    <property type="component" value="Unassembled WGS sequence"/>
</dbReference>
<dbReference type="Pfam" id="PF00874">
    <property type="entry name" value="PRD"/>
    <property type="match status" value="2"/>
</dbReference>
<sequence>MIISARERIILQILLENIEEEMTIKGIAEHVNVSERTIHRDLKNVESILKDFHLQMNKKAGVGVKIVGNPNDIYQLRVSILKQDYIEYTPDERIIVALCTLLDHQEPIKLFSLAKELGVTTATVSNDLDKLEPIIAKYDLQLMRKRGYGIELVGTEEDKRKAIRSLISDRFDVPEFLKMVKENIQKKSSNKIDSISERLLGLVQKEKLLRIENIIEDINEQLPYPLADSSYVGLVVHIALAMERIQRGENISFKEDYLGELSQTKEFDFARQIVSRLERTFDISIPTEEVGYITMHLRGAKVRYDNKVGIEDENVEVAMLVRTLIANVEKLLHTTLADDSLFQGLLAHLQPTLYRLDQKMSISNPLLEDIKEDYAELFEVVQQAVEKTLVDRDVPEEEIGYLVLHFGSALNDRKITKNIKLLIICSSGIGTSKMLAAKIVNQIPSLSEVKTASVFELKNISIDDYDAILSTIPLEDISRDYLLVNPILNDKDLEEVKTYLQKNIGHVIREEKGIEVPKQKCIDFQTFLLFSEQAQLLSSILKELDIWDERASLSASLNKGLRILKQQGSISSVEEVFAALEARAEIGGLAIPETNLALYHTSNNQIEKPSFNIIDLPEMVSLRAMNGANEMVKRVLLLLAPLDANQNVMEVLSFLSASIIESERSIHVFSNGKKEELLNFISSRFLKHHLRN</sequence>
<dbReference type="GO" id="GO:0003700">
    <property type="term" value="F:DNA-binding transcription factor activity"/>
    <property type="evidence" value="ECO:0007669"/>
    <property type="project" value="InterPro"/>
</dbReference>
<keyword evidence="5" id="KW-0804">Transcription</keyword>
<dbReference type="Pfam" id="PF00359">
    <property type="entry name" value="PTS_EIIA_2"/>
    <property type="match status" value="1"/>
</dbReference>
<dbReference type="RefSeq" id="WP_047944241.1">
    <property type="nucleotide sequence ID" value="NZ_CP053989.1"/>
</dbReference>
<dbReference type="EMBL" id="LDPH01000030">
    <property type="protein sequence ID" value="KLV22494.1"/>
    <property type="molecule type" value="Genomic_DNA"/>
</dbReference>
<dbReference type="Pfam" id="PF05043">
    <property type="entry name" value="Mga"/>
    <property type="match status" value="1"/>
</dbReference>
<evidence type="ECO:0000256" key="1">
    <source>
        <dbReference type="ARBA" id="ARBA00022679"/>
    </source>
</evidence>
<dbReference type="InterPro" id="IPR013011">
    <property type="entry name" value="PTS_EIIB_2"/>
</dbReference>
<dbReference type="InterPro" id="IPR016152">
    <property type="entry name" value="PTrfase/Anion_transptr"/>
</dbReference>
<dbReference type="PROSITE" id="PS01124">
    <property type="entry name" value="HTH_ARAC_FAMILY_2"/>
    <property type="match status" value="1"/>
</dbReference>
<dbReference type="PROSITE" id="PS51094">
    <property type="entry name" value="PTS_EIIA_TYPE_2"/>
    <property type="match status" value="1"/>
</dbReference>
<dbReference type="SUPFAM" id="SSF55804">
    <property type="entry name" value="Phoshotransferase/anion transport protein"/>
    <property type="match status" value="1"/>
</dbReference>
<dbReference type="InterPro" id="IPR050661">
    <property type="entry name" value="BglG_antiterminators"/>
</dbReference>
<dbReference type="InterPro" id="IPR036390">
    <property type="entry name" value="WH_DNA-bd_sf"/>
</dbReference>
<comment type="caution">
    <text evidence="6">The sequence shown here is derived from an EMBL/GenBank/DDBJ whole genome shotgun (WGS) entry which is preliminary data.</text>
</comment>
<reference evidence="6 7" key="1">
    <citation type="submission" date="2015-05" db="EMBL/GenBank/DDBJ databases">
        <title>Whole genome sequence and identification of bacterial endophytes from Costus igneus.</title>
        <authorList>
            <person name="Lee Y.P."/>
            <person name="Gan H.M."/>
            <person name="Eng W."/>
            <person name="Wheatley M.S."/>
            <person name="Caraballo A."/>
            <person name="Polter S."/>
            <person name="Savka M.A."/>
            <person name="Hudson A.O."/>
        </authorList>
    </citation>
    <scope>NUCLEOTIDE SEQUENCE [LARGE SCALE GENOMIC DNA]</scope>
    <source>
        <strain evidence="6 7">RIT379</strain>
    </source>
</reference>
<dbReference type="InterPro" id="IPR007737">
    <property type="entry name" value="Mga_HTH"/>
</dbReference>
<dbReference type="Gene3D" id="1.10.10.10">
    <property type="entry name" value="Winged helix-like DNA-binding domain superfamily/Winged helix DNA-binding domain"/>
    <property type="match status" value="2"/>
</dbReference>
<keyword evidence="1" id="KW-0808">Transferase</keyword>
<name>A0A0J1I947_NIACI</name>
<dbReference type="SUPFAM" id="SSF63520">
    <property type="entry name" value="PTS-regulatory domain, PRD"/>
    <property type="match status" value="2"/>
</dbReference>
<dbReference type="PATRIC" id="fig|1397.4.peg.3336"/>
<proteinExistence type="predicted"/>
<dbReference type="InterPro" id="IPR002178">
    <property type="entry name" value="PTS_EIIA_type-2_dom"/>
</dbReference>
<dbReference type="OrthoDB" id="9776005at2"/>
<dbReference type="PROSITE" id="PS51099">
    <property type="entry name" value="PTS_EIIB_TYPE_2"/>
    <property type="match status" value="1"/>
</dbReference>
<evidence type="ECO:0000256" key="2">
    <source>
        <dbReference type="ARBA" id="ARBA00022737"/>
    </source>
</evidence>
<evidence type="ECO:0000256" key="3">
    <source>
        <dbReference type="ARBA" id="ARBA00023015"/>
    </source>
</evidence>
<evidence type="ECO:0000313" key="7">
    <source>
        <dbReference type="Proteomes" id="UP000036045"/>
    </source>
</evidence>
<keyword evidence="3" id="KW-0805">Transcription regulation</keyword>
<dbReference type="GO" id="GO:0009401">
    <property type="term" value="P:phosphoenolpyruvate-dependent sugar phosphotransferase system"/>
    <property type="evidence" value="ECO:0007669"/>
    <property type="project" value="InterPro"/>
</dbReference>
<dbReference type="AlphaFoldDB" id="A0A0J1I947"/>
<dbReference type="GeneID" id="56347504"/>
<protein>
    <submittedName>
        <fullName evidence="6">Uncharacterized protein</fullName>
    </submittedName>
</protein>
<dbReference type="InterPro" id="IPR036388">
    <property type="entry name" value="WH-like_DNA-bd_sf"/>
</dbReference>
<dbReference type="Gene3D" id="1.10.1790.10">
    <property type="entry name" value="PRD domain"/>
    <property type="match status" value="2"/>
</dbReference>
<dbReference type="InterPro" id="IPR036095">
    <property type="entry name" value="PTS_EIIB-like_sf"/>
</dbReference>
<dbReference type="InterPro" id="IPR011608">
    <property type="entry name" value="PRD"/>
</dbReference>
<gene>
    <name evidence="6" type="ORF">ABW02_21110</name>
</gene>
<dbReference type="SUPFAM" id="SSF46785">
    <property type="entry name" value="Winged helix' DNA-binding domain"/>
    <property type="match status" value="1"/>
</dbReference>
<dbReference type="Pfam" id="PF08279">
    <property type="entry name" value="HTH_11"/>
    <property type="match status" value="1"/>
</dbReference>
<keyword evidence="4" id="KW-0010">Activator</keyword>